<organism evidence="1 2">
    <name type="scientific">Frankliniella fusca</name>
    <dbReference type="NCBI Taxonomy" id="407009"/>
    <lineage>
        <taxon>Eukaryota</taxon>
        <taxon>Metazoa</taxon>
        <taxon>Ecdysozoa</taxon>
        <taxon>Arthropoda</taxon>
        <taxon>Hexapoda</taxon>
        <taxon>Insecta</taxon>
        <taxon>Pterygota</taxon>
        <taxon>Neoptera</taxon>
        <taxon>Paraneoptera</taxon>
        <taxon>Thysanoptera</taxon>
        <taxon>Terebrantia</taxon>
        <taxon>Thripoidea</taxon>
        <taxon>Thripidae</taxon>
        <taxon>Frankliniella</taxon>
    </lineage>
</organism>
<protein>
    <submittedName>
        <fullName evidence="1">Thyroid hormone receptor alpha-A</fullName>
    </submittedName>
</protein>
<keyword evidence="2" id="KW-1185">Reference proteome</keyword>
<dbReference type="EMBL" id="JAHWGI010000027">
    <property type="protein sequence ID" value="KAK3908082.1"/>
    <property type="molecule type" value="Genomic_DNA"/>
</dbReference>
<comment type="caution">
    <text evidence="1">The sequence shown here is derived from an EMBL/GenBank/DDBJ whole genome shotgun (WGS) entry which is preliminary data.</text>
</comment>
<accession>A0AAE1GRP7</accession>
<sequence length="118" mass="11985">MRSRLSGDFGRDDDWCGLGPFSSLEAVSVSLDLGVAVDLGVDGVAAVGDDGVEAAVLAGRVVHDALPAVGLQQGVLALDDVAVALLLLVLVVAGVRVLHAVLELVLGVRLEQPRHGSG</sequence>
<reference evidence="1" key="1">
    <citation type="submission" date="2021-07" db="EMBL/GenBank/DDBJ databases">
        <authorList>
            <person name="Catto M.A."/>
            <person name="Jacobson A."/>
            <person name="Kennedy G."/>
            <person name="Labadie P."/>
            <person name="Hunt B.G."/>
            <person name="Srinivasan R."/>
        </authorList>
    </citation>
    <scope>NUCLEOTIDE SEQUENCE</scope>
    <source>
        <strain evidence="1">PL_HMW_Pooled</strain>
        <tissue evidence="1">Head</tissue>
    </source>
</reference>
<reference evidence="1" key="2">
    <citation type="journal article" date="2023" name="BMC Genomics">
        <title>Pest status, molecular evolution, and epigenetic factors derived from the genome assembly of Frankliniella fusca, a thysanopteran phytovirus vector.</title>
        <authorList>
            <person name="Catto M.A."/>
            <person name="Labadie P.E."/>
            <person name="Jacobson A.L."/>
            <person name="Kennedy G.G."/>
            <person name="Srinivasan R."/>
            <person name="Hunt B.G."/>
        </authorList>
    </citation>
    <scope>NUCLEOTIDE SEQUENCE</scope>
    <source>
        <tissue evidence="1">Head</tissue>
    </source>
</reference>
<gene>
    <name evidence="1" type="ORF">KUF71_003214</name>
</gene>
<proteinExistence type="predicted"/>
<evidence type="ECO:0000313" key="1">
    <source>
        <dbReference type="EMBL" id="KAK3908082.1"/>
    </source>
</evidence>
<keyword evidence="1" id="KW-0675">Receptor</keyword>
<dbReference type="AlphaFoldDB" id="A0AAE1GRP7"/>
<name>A0AAE1GRP7_9NEOP</name>
<evidence type="ECO:0000313" key="2">
    <source>
        <dbReference type="Proteomes" id="UP001219518"/>
    </source>
</evidence>
<dbReference type="Proteomes" id="UP001219518">
    <property type="component" value="Unassembled WGS sequence"/>
</dbReference>